<organism evidence="1 2">
    <name type="scientific">Granulibacter bethesdensis</name>
    <dbReference type="NCBI Taxonomy" id="364410"/>
    <lineage>
        <taxon>Bacteria</taxon>
        <taxon>Pseudomonadati</taxon>
        <taxon>Pseudomonadota</taxon>
        <taxon>Alphaproteobacteria</taxon>
        <taxon>Acetobacterales</taxon>
        <taxon>Acetobacteraceae</taxon>
        <taxon>Granulibacter</taxon>
    </lineage>
</organism>
<protein>
    <submittedName>
        <fullName evidence="1">Uncharacterized protein</fullName>
    </submittedName>
</protein>
<dbReference type="AlphaFoldDB" id="A0AAN0VG02"/>
<dbReference type="Proteomes" id="UP000019438">
    <property type="component" value="Chromosome"/>
</dbReference>
<name>A0AAN0VG02_9PROT</name>
<gene>
    <name evidence="1" type="ORF">GbCGDNIH3_1451</name>
</gene>
<sequence length="142" mass="15442">MLTISCDEQSVAFSTMDLIIMSHSSGCLRLIAGSLLMGSALAGCADHWIKPGASQQEYQYTMAQCKAEGYTHMPANAVPYQLTNGSYTNAGIECKKTSSGGNDCKSKQVYEPPIWGTRDANEDGRNAVIRACMMRSGWMLQE</sequence>
<accession>A0AAN0VG02</accession>
<dbReference type="KEGG" id="gbc:GbCGDNIH3_1451"/>
<evidence type="ECO:0000313" key="1">
    <source>
        <dbReference type="EMBL" id="AHJ63342.1"/>
    </source>
</evidence>
<evidence type="ECO:0000313" key="2">
    <source>
        <dbReference type="Proteomes" id="UP000019438"/>
    </source>
</evidence>
<proteinExistence type="predicted"/>
<dbReference type="EMBL" id="CP003181">
    <property type="protein sequence ID" value="AHJ63342.1"/>
    <property type="molecule type" value="Genomic_DNA"/>
</dbReference>
<reference evidence="2" key="1">
    <citation type="submission" date="2012-06" db="EMBL/GenBank/DDBJ databases">
        <title>Genome analysis of multiple Granulibacter bethesdensis isolates demonstrates substantial genome diversity.</title>
        <authorList>
            <person name="Greenberg D.E."/>
            <person name="Porcella S.F."/>
            <person name="Zarember K."/>
            <person name="Zelazny A.M."/>
            <person name="Bruno D."/>
            <person name="Martens C."/>
            <person name="Barbian K.D."/>
            <person name="Jaske E."/>
            <person name="Holland S.M."/>
        </authorList>
    </citation>
    <scope>NUCLEOTIDE SEQUENCE [LARGE SCALE GENOMIC DNA]</scope>
    <source>
        <strain evidence="2">CGDNIH3</strain>
    </source>
</reference>